<feature type="transmembrane region" description="Helical" evidence="3">
    <location>
        <begin position="745"/>
        <end position="768"/>
    </location>
</feature>
<dbReference type="PANTHER" id="PTHR10796:SF130">
    <property type="entry name" value="PATCHED DOMAIN-CONTAINING PROTEIN 3-LIKE PROTEIN"/>
    <property type="match status" value="1"/>
</dbReference>
<comment type="similarity">
    <text evidence="1">Belongs to the patched family.</text>
</comment>
<feature type="transmembrane region" description="Helical" evidence="3">
    <location>
        <begin position="689"/>
        <end position="709"/>
    </location>
</feature>
<dbReference type="EMBL" id="VCGU01000002">
    <property type="protein sequence ID" value="TRY79298.1"/>
    <property type="molecule type" value="Genomic_DNA"/>
</dbReference>
<feature type="transmembrane region" description="Helical" evidence="3">
    <location>
        <begin position="435"/>
        <end position="460"/>
    </location>
</feature>
<gene>
    <name evidence="5" type="ORF">TCAL_08847</name>
</gene>
<feature type="transmembrane region" description="Helical" evidence="3">
    <location>
        <begin position="285"/>
        <end position="304"/>
    </location>
</feature>
<feature type="transmembrane region" description="Helical" evidence="3">
    <location>
        <begin position="715"/>
        <end position="733"/>
    </location>
</feature>
<accession>A0A553PNP0</accession>
<evidence type="ECO:0000313" key="5">
    <source>
        <dbReference type="EMBL" id="TRY79298.1"/>
    </source>
</evidence>
<feature type="domain" description="SSD" evidence="4">
    <location>
        <begin position="285"/>
        <end position="391"/>
    </location>
</feature>
<proteinExistence type="inferred from homology"/>
<dbReference type="STRING" id="6832.A0A553PNP0"/>
<keyword evidence="3" id="KW-0472">Membrane</keyword>
<protein>
    <recommendedName>
        <fullName evidence="4">SSD domain-containing protein</fullName>
    </recommendedName>
</protein>
<evidence type="ECO:0000259" key="4">
    <source>
        <dbReference type="PROSITE" id="PS50156"/>
    </source>
</evidence>
<feature type="transmembrane region" description="Helical" evidence="3">
    <location>
        <begin position="663"/>
        <end position="682"/>
    </location>
</feature>
<dbReference type="Proteomes" id="UP000318571">
    <property type="component" value="Chromosome 6"/>
</dbReference>
<dbReference type="PANTHER" id="PTHR10796">
    <property type="entry name" value="PATCHED-RELATED"/>
    <property type="match status" value="1"/>
</dbReference>
<dbReference type="AlphaFoldDB" id="A0A553PNP0"/>
<dbReference type="InterPro" id="IPR051697">
    <property type="entry name" value="Patched_domain-protein"/>
</dbReference>
<feature type="transmembrane region" description="Helical" evidence="3">
    <location>
        <begin position="362"/>
        <end position="391"/>
    </location>
</feature>
<evidence type="ECO:0000256" key="2">
    <source>
        <dbReference type="SAM" id="MobiDB-lite"/>
    </source>
</evidence>
<reference evidence="5 6" key="1">
    <citation type="journal article" date="2018" name="Nat. Ecol. Evol.">
        <title>Genomic signatures of mitonuclear coevolution across populations of Tigriopus californicus.</title>
        <authorList>
            <person name="Barreto F.S."/>
            <person name="Watson E.T."/>
            <person name="Lima T.G."/>
            <person name="Willett C.S."/>
            <person name="Edmands S."/>
            <person name="Li W."/>
            <person name="Burton R.S."/>
        </authorList>
    </citation>
    <scope>NUCLEOTIDE SEQUENCE [LARGE SCALE GENOMIC DNA]</scope>
    <source>
        <strain evidence="5 6">San Diego</strain>
    </source>
</reference>
<dbReference type="GO" id="GO:0016020">
    <property type="term" value="C:membrane"/>
    <property type="evidence" value="ECO:0007669"/>
    <property type="project" value="TreeGrafter"/>
</dbReference>
<keyword evidence="6" id="KW-1185">Reference proteome</keyword>
<feature type="non-terminal residue" evidence="5">
    <location>
        <position position="843"/>
    </location>
</feature>
<sequence>MTETVEEPGLVGVEAMPPCRFGNLTVIMTKFIENCFFRLGLLIGNHPWKTVIGALLLCAVCSSGMAFWLQITDDELLWTPYGSPFLEDKKWIEENFPKDMRYESVIIEGDNVLTPEHVQYLAKLNENVINATTEDKLHNYTDLCIRDLDAVSKEDCYQESILRLWNSDLNVIMKLSQDDILEAIDEALLDERSRVKTLLSGLAFDGSGHVLSAKGLMNVWILRENGTKEENQASIDEAAFDWETVFINIVVGEDVPSGLPNGSKMYGLAERSYNDEIDGVVNSNFLLFLVGFGFIFIYIAVVLGRWNCMEQRSLENLTPKQKYLPVAQRIGLTMKHAGVSITVTSITDMAAFLIGSSSSMPILRTFCLFAAMGVLFLYIFASTFFVACLALDEGRIDARKPCGCCSRPKRSDWTPNKVSQIEIGKLVFEKGITKYLFKLPVQILVIIIVLTAFGAGVYGITQMKLDYNSIWYMRKNSYQVGFYDATARLFPDNGERVQVYIGQIKYWVHLESLLKVKDTLDGNSYIREGSIQYWFDTFYHDFCVPNEESVDVFAEFEGFHKDDVHLNCSTEMGFKKSFLLFLDENRNFYQDLKFNVTLEDEDPSNLWNTGAFEITASRANFQHSELQNTTIQNVAMDQVKNEMSAVQFGGDDFSTPISIVSELIRNLVLTFATIVVVTLFLVANIRVSLFVLICVVFTVANVCGFAHFMGLTIEIVTSLILILSCGLALDYAAHIGEAAVSMGTAVFHGGFSTFTAFVLLAFSDSYIFTTFFKMFSMVVTFGLFHGIVFLSVLLSLFGPVFNIDEGSEPVFSAVSPDSPSKLKLRTSQSQNDNSDSVPIETQV</sequence>
<evidence type="ECO:0000313" key="6">
    <source>
        <dbReference type="Proteomes" id="UP000318571"/>
    </source>
</evidence>
<keyword evidence="3" id="KW-0812">Transmembrane</keyword>
<dbReference type="SUPFAM" id="SSF82866">
    <property type="entry name" value="Multidrug efflux transporter AcrB transmembrane domain"/>
    <property type="match status" value="2"/>
</dbReference>
<dbReference type="Pfam" id="PF12349">
    <property type="entry name" value="Sterol-sensing"/>
    <property type="match status" value="1"/>
</dbReference>
<organism evidence="5 6">
    <name type="scientific">Tigriopus californicus</name>
    <name type="common">Marine copepod</name>
    <dbReference type="NCBI Taxonomy" id="6832"/>
    <lineage>
        <taxon>Eukaryota</taxon>
        <taxon>Metazoa</taxon>
        <taxon>Ecdysozoa</taxon>
        <taxon>Arthropoda</taxon>
        <taxon>Crustacea</taxon>
        <taxon>Multicrustacea</taxon>
        <taxon>Hexanauplia</taxon>
        <taxon>Copepoda</taxon>
        <taxon>Harpacticoida</taxon>
        <taxon>Harpacticidae</taxon>
        <taxon>Tigriopus</taxon>
    </lineage>
</organism>
<dbReference type="Gene3D" id="1.20.1640.10">
    <property type="entry name" value="Multidrug efflux transporter AcrB transmembrane domain"/>
    <property type="match status" value="1"/>
</dbReference>
<comment type="caution">
    <text evidence="5">The sequence shown here is derived from an EMBL/GenBank/DDBJ whole genome shotgun (WGS) entry which is preliminary data.</text>
</comment>
<keyword evidence="3" id="KW-1133">Transmembrane helix</keyword>
<dbReference type="InterPro" id="IPR000731">
    <property type="entry name" value="SSD"/>
</dbReference>
<evidence type="ECO:0000256" key="3">
    <source>
        <dbReference type="SAM" id="Phobius"/>
    </source>
</evidence>
<feature type="region of interest" description="Disordered" evidence="2">
    <location>
        <begin position="814"/>
        <end position="843"/>
    </location>
</feature>
<name>A0A553PNP0_TIGCA</name>
<feature type="transmembrane region" description="Helical" evidence="3">
    <location>
        <begin position="774"/>
        <end position="797"/>
    </location>
</feature>
<dbReference type="InterPro" id="IPR053958">
    <property type="entry name" value="HMGCR/SNAP/NPC1-like_SSD"/>
</dbReference>
<dbReference type="PROSITE" id="PS50156">
    <property type="entry name" value="SSD"/>
    <property type="match status" value="1"/>
</dbReference>
<dbReference type="OMA" id="FWVICCV"/>
<feature type="transmembrane region" description="Helical" evidence="3">
    <location>
        <begin position="337"/>
        <end position="356"/>
    </location>
</feature>
<evidence type="ECO:0000256" key="1">
    <source>
        <dbReference type="ARBA" id="ARBA00005585"/>
    </source>
</evidence>
<feature type="compositionally biased region" description="Polar residues" evidence="2">
    <location>
        <begin position="825"/>
        <end position="843"/>
    </location>
</feature>